<dbReference type="EMBL" id="KV003152">
    <property type="protein sequence ID" value="KZV37136.1"/>
    <property type="molecule type" value="Genomic_DNA"/>
</dbReference>
<dbReference type="GO" id="GO:0006355">
    <property type="term" value="P:regulation of DNA-templated transcription"/>
    <property type="evidence" value="ECO:0007669"/>
    <property type="project" value="InterPro"/>
</dbReference>
<feature type="domain" description="NAC" evidence="6">
    <location>
        <begin position="57"/>
        <end position="211"/>
    </location>
</feature>
<name>A0A2Z7BSA0_9LAMI</name>
<evidence type="ECO:0000256" key="3">
    <source>
        <dbReference type="ARBA" id="ARBA00023163"/>
    </source>
</evidence>
<dbReference type="Proteomes" id="UP000250235">
    <property type="component" value="Unassembled WGS sequence"/>
</dbReference>
<gene>
    <name evidence="7" type="ORF">F511_15056</name>
</gene>
<dbReference type="Pfam" id="PF02365">
    <property type="entry name" value="NAM"/>
    <property type="match status" value="1"/>
</dbReference>
<protein>
    <submittedName>
        <fullName evidence="7">NAC domain-containing protein 77-like</fullName>
    </submittedName>
</protein>
<dbReference type="AlphaFoldDB" id="A0A2Z7BSA0"/>
<dbReference type="SUPFAM" id="SSF101941">
    <property type="entry name" value="NAC domain"/>
    <property type="match status" value="1"/>
</dbReference>
<dbReference type="PANTHER" id="PTHR31719:SF193">
    <property type="entry name" value="NAC DOMAIN-CONTAINING PROTEIN"/>
    <property type="match status" value="1"/>
</dbReference>
<evidence type="ECO:0000256" key="2">
    <source>
        <dbReference type="ARBA" id="ARBA00023125"/>
    </source>
</evidence>
<evidence type="ECO:0000313" key="7">
    <source>
        <dbReference type="EMBL" id="KZV37136.1"/>
    </source>
</evidence>
<proteinExistence type="predicted"/>
<keyword evidence="8" id="KW-1185">Reference proteome</keyword>
<feature type="region of interest" description="Disordered" evidence="5">
    <location>
        <begin position="336"/>
        <end position="376"/>
    </location>
</feature>
<organism evidence="7 8">
    <name type="scientific">Dorcoceras hygrometricum</name>
    <dbReference type="NCBI Taxonomy" id="472368"/>
    <lineage>
        <taxon>Eukaryota</taxon>
        <taxon>Viridiplantae</taxon>
        <taxon>Streptophyta</taxon>
        <taxon>Embryophyta</taxon>
        <taxon>Tracheophyta</taxon>
        <taxon>Spermatophyta</taxon>
        <taxon>Magnoliopsida</taxon>
        <taxon>eudicotyledons</taxon>
        <taxon>Gunneridae</taxon>
        <taxon>Pentapetalae</taxon>
        <taxon>asterids</taxon>
        <taxon>lamiids</taxon>
        <taxon>Lamiales</taxon>
        <taxon>Gesneriaceae</taxon>
        <taxon>Didymocarpoideae</taxon>
        <taxon>Trichosporeae</taxon>
        <taxon>Loxocarpinae</taxon>
        <taxon>Dorcoceras</taxon>
    </lineage>
</organism>
<sequence>MEHNQQSPTPANPNQEPAPNTEAAMLIGGVDIDRPGEQIRVTYHRRHPDGEYVEVVLSSGYRFHPHDYELIEDYLMKKINQDIAPHIFFPTINVYEHSPNELSERYPSLEKDEWYFFSPRERKYLHGNRPSRSAGNGYWKATGGDKKIYGLNGEAIGSRRFLVYYQGKAPSGNKTNWVMIEYVAGDQTQRQRRCPGDMRLDDCVLCRIYKKSDCLPKTEKQIAVAAAAKSRRTKNSGAMKIAETEHQGTSQQLNQQQCPPMPSEDVQVPHTNPTRPLQIALVIQPNLPTQNIEVPQTNQARPQQIGLAIQPYPPTQNVQVPQPNPERPQQIGLAIRPNLRTRNVQVPQPNPTRPQQIGLGIHPKPEQNVQVSQPNPTRPQQIDLVVRHNLPTPPQPQQQNIPATQYGLHAGSHNLGEQFENPMNSVPLSQQNQFDNQESSLEPFLDDRTLMDIDTDLSFMYRYPNRFGDLGFHDQDFNHFLSPDFFDHPGPFVKWDHPSNF</sequence>
<dbReference type="InterPro" id="IPR036093">
    <property type="entry name" value="NAC_dom_sf"/>
</dbReference>
<dbReference type="PANTHER" id="PTHR31719">
    <property type="entry name" value="NAC TRANSCRIPTION FACTOR 56"/>
    <property type="match status" value="1"/>
</dbReference>
<evidence type="ECO:0000256" key="5">
    <source>
        <dbReference type="SAM" id="MobiDB-lite"/>
    </source>
</evidence>
<dbReference type="PROSITE" id="PS51005">
    <property type="entry name" value="NAC"/>
    <property type="match status" value="1"/>
</dbReference>
<keyword evidence="1" id="KW-0805">Transcription regulation</keyword>
<keyword evidence="2" id="KW-0238">DNA-binding</keyword>
<evidence type="ECO:0000259" key="6">
    <source>
        <dbReference type="PROSITE" id="PS51005"/>
    </source>
</evidence>
<accession>A0A2Z7BSA0</accession>
<dbReference type="OrthoDB" id="1727057at2759"/>
<feature type="region of interest" description="Disordered" evidence="5">
    <location>
        <begin position="244"/>
        <end position="268"/>
    </location>
</feature>
<dbReference type="Gene3D" id="2.170.150.80">
    <property type="entry name" value="NAC domain"/>
    <property type="match status" value="1"/>
</dbReference>
<dbReference type="GO" id="GO:0003677">
    <property type="term" value="F:DNA binding"/>
    <property type="evidence" value="ECO:0007669"/>
    <property type="project" value="UniProtKB-KW"/>
</dbReference>
<evidence type="ECO:0000256" key="1">
    <source>
        <dbReference type="ARBA" id="ARBA00023015"/>
    </source>
</evidence>
<keyword evidence="4" id="KW-0539">Nucleus</keyword>
<feature type="compositionally biased region" description="Polar residues" evidence="5">
    <location>
        <begin position="367"/>
        <end position="376"/>
    </location>
</feature>
<feature type="compositionally biased region" description="Polar residues" evidence="5">
    <location>
        <begin position="247"/>
        <end position="258"/>
    </location>
</feature>
<feature type="region of interest" description="Disordered" evidence="5">
    <location>
        <begin position="1"/>
        <end position="20"/>
    </location>
</feature>
<reference evidence="7 8" key="1">
    <citation type="journal article" date="2015" name="Proc. Natl. Acad. Sci. U.S.A.">
        <title>The resurrection genome of Boea hygrometrica: A blueprint for survival of dehydration.</title>
        <authorList>
            <person name="Xiao L."/>
            <person name="Yang G."/>
            <person name="Zhang L."/>
            <person name="Yang X."/>
            <person name="Zhao S."/>
            <person name="Ji Z."/>
            <person name="Zhou Q."/>
            <person name="Hu M."/>
            <person name="Wang Y."/>
            <person name="Chen M."/>
            <person name="Xu Y."/>
            <person name="Jin H."/>
            <person name="Xiao X."/>
            <person name="Hu G."/>
            <person name="Bao F."/>
            <person name="Hu Y."/>
            <person name="Wan P."/>
            <person name="Li L."/>
            <person name="Deng X."/>
            <person name="Kuang T."/>
            <person name="Xiang C."/>
            <person name="Zhu J.K."/>
            <person name="Oliver M.J."/>
            <person name="He Y."/>
        </authorList>
    </citation>
    <scope>NUCLEOTIDE SEQUENCE [LARGE SCALE GENOMIC DNA]</scope>
    <source>
        <strain evidence="8">cv. XS01</strain>
    </source>
</reference>
<feature type="compositionally biased region" description="Polar residues" evidence="5">
    <location>
        <begin position="1"/>
        <end position="18"/>
    </location>
</feature>
<evidence type="ECO:0000256" key="4">
    <source>
        <dbReference type="ARBA" id="ARBA00023242"/>
    </source>
</evidence>
<evidence type="ECO:0000313" key="8">
    <source>
        <dbReference type="Proteomes" id="UP000250235"/>
    </source>
</evidence>
<dbReference type="InterPro" id="IPR003441">
    <property type="entry name" value="NAC-dom"/>
</dbReference>
<keyword evidence="3" id="KW-0804">Transcription</keyword>